<dbReference type="OMA" id="NCNCLNE"/>
<dbReference type="OrthoDB" id="376432at2759"/>
<dbReference type="EMBL" id="DF157098">
    <property type="protein sequence ID" value="GAB65584.1"/>
    <property type="molecule type" value="Genomic_DNA"/>
</dbReference>
<feature type="transmembrane region" description="Helical" evidence="1">
    <location>
        <begin position="150"/>
        <end position="173"/>
    </location>
</feature>
<keyword evidence="1" id="KW-0812">Transmembrane</keyword>
<dbReference type="RefSeq" id="XP_004221531.1">
    <property type="nucleotide sequence ID" value="XM_004221483.1"/>
</dbReference>
<gene>
    <name evidence="2" type="ORF">PCYB_063160</name>
</gene>
<dbReference type="PhylomeDB" id="K6UR93"/>
<accession>K6UR93</accession>
<keyword evidence="3" id="KW-1185">Reference proteome</keyword>
<name>K6UR93_PLACD</name>
<organism evidence="2 3">
    <name type="scientific">Plasmodium cynomolgi (strain B)</name>
    <dbReference type="NCBI Taxonomy" id="1120755"/>
    <lineage>
        <taxon>Eukaryota</taxon>
        <taxon>Sar</taxon>
        <taxon>Alveolata</taxon>
        <taxon>Apicomplexa</taxon>
        <taxon>Aconoidasida</taxon>
        <taxon>Haemosporida</taxon>
        <taxon>Plasmodiidae</taxon>
        <taxon>Plasmodium</taxon>
        <taxon>Plasmodium (Plasmodium)</taxon>
    </lineage>
</organism>
<keyword evidence="1" id="KW-0472">Membrane</keyword>
<reference evidence="2 3" key="1">
    <citation type="journal article" date="2012" name="Nat. Genet.">
        <title>Plasmodium cynomolgi genome sequences provide insight into Plasmodium vivax and the monkey malaria clade.</title>
        <authorList>
            <person name="Tachibana S."/>
            <person name="Sullivan S.A."/>
            <person name="Kawai S."/>
            <person name="Nakamura S."/>
            <person name="Kim H.R."/>
            <person name="Goto N."/>
            <person name="Arisue N."/>
            <person name="Palacpac N.M.Q."/>
            <person name="Honma H."/>
            <person name="Yagi M."/>
            <person name="Tougan T."/>
            <person name="Katakai Y."/>
            <person name="Kaneko O."/>
            <person name="Mita T."/>
            <person name="Kita K."/>
            <person name="Yasutomi Y."/>
            <person name="Sutton P.L."/>
            <person name="Shakhbatyan R."/>
            <person name="Horii T."/>
            <person name="Yasunaga T."/>
            <person name="Barnwell J.W."/>
            <person name="Escalante A.A."/>
            <person name="Carlton J.M."/>
            <person name="Tanabe K."/>
        </authorList>
    </citation>
    <scope>NUCLEOTIDE SEQUENCE [LARGE SCALE GENOMIC DNA]</scope>
    <source>
        <strain evidence="2 3">B</strain>
    </source>
</reference>
<sequence length="239" mass="27704">MHSHTDILFSTSVRKINKQFVKKTFCSSAKFCKNEKYSTALTELNSLKNLNRFDFPPKHSILLMQKKPFSEQIIIDSIRKAQNELDRGSLYSLQESVNSNCNCLNEEKKAKFRKAFDELNALLTVKSNLTEEKIQILTENNSKGYKNKEILGLFMTGFFFAIGSVTHSVFYLVRRKRYNEIISSVSVYGLYVLHKASKENDGKIYVERKLNENKDKLLRNKKNIQTILSALEQDLIKIK</sequence>
<evidence type="ECO:0008006" key="4">
    <source>
        <dbReference type="Google" id="ProtNLM"/>
    </source>
</evidence>
<evidence type="ECO:0000313" key="2">
    <source>
        <dbReference type="EMBL" id="GAB65584.1"/>
    </source>
</evidence>
<protein>
    <recommendedName>
        <fullName evidence="4">Transmembrane protein</fullName>
    </recommendedName>
</protein>
<evidence type="ECO:0000256" key="1">
    <source>
        <dbReference type="SAM" id="Phobius"/>
    </source>
</evidence>
<dbReference type="eggNOG" id="ENOG502QXM9">
    <property type="taxonomic scope" value="Eukaryota"/>
</dbReference>
<evidence type="ECO:0000313" key="3">
    <source>
        <dbReference type="Proteomes" id="UP000006319"/>
    </source>
</evidence>
<dbReference type="AlphaFoldDB" id="K6UR93"/>
<proteinExistence type="predicted"/>
<dbReference type="VEuPathDB" id="PlasmoDB:PCYB_063160"/>
<dbReference type="GeneID" id="14691824"/>
<dbReference type="KEGG" id="pcy:PCYB_063160"/>
<keyword evidence="1" id="KW-1133">Transmembrane helix</keyword>
<dbReference type="Proteomes" id="UP000006319">
    <property type="component" value="Chromosome 6"/>
</dbReference>